<dbReference type="InParanoid" id="B4MKP3"/>
<accession>B4MKP3</accession>
<dbReference type="InterPro" id="IPR011992">
    <property type="entry name" value="EF-hand-dom_pair"/>
</dbReference>
<dbReference type="OMA" id="FETIWQQ"/>
<dbReference type="AlphaFoldDB" id="B4MKP3"/>
<dbReference type="HOGENOM" id="CLU_546623_0_0_1"/>
<dbReference type="OrthoDB" id="2096280at2759"/>
<dbReference type="Pfam" id="PF25325">
    <property type="entry name" value="EF-hand_EFHB_C"/>
    <property type="match status" value="1"/>
</dbReference>
<dbReference type="SUPFAM" id="SSF47473">
    <property type="entry name" value="EF-hand"/>
    <property type="match status" value="1"/>
</dbReference>
<feature type="domain" description="EFHB C-terminal EF-hand" evidence="1">
    <location>
        <begin position="419"/>
        <end position="490"/>
    </location>
</feature>
<keyword evidence="3" id="KW-1185">Reference proteome</keyword>
<evidence type="ECO:0000313" key="2">
    <source>
        <dbReference type="EMBL" id="EDW72749.1"/>
    </source>
</evidence>
<gene>
    <name evidence="2" type="primary">Dwil\GK17019</name>
    <name evidence="2" type="ORF">Dwil_GK17019</name>
</gene>
<reference evidence="2 3" key="1">
    <citation type="journal article" date="2007" name="Nature">
        <title>Evolution of genes and genomes on the Drosophila phylogeny.</title>
        <authorList>
            <consortium name="Drosophila 12 Genomes Consortium"/>
            <person name="Clark A.G."/>
            <person name="Eisen M.B."/>
            <person name="Smith D.R."/>
            <person name="Bergman C.M."/>
            <person name="Oliver B."/>
            <person name="Markow T.A."/>
            <person name="Kaufman T.C."/>
            <person name="Kellis M."/>
            <person name="Gelbart W."/>
            <person name="Iyer V.N."/>
            <person name="Pollard D.A."/>
            <person name="Sackton T.B."/>
            <person name="Larracuente A.M."/>
            <person name="Singh N.D."/>
            <person name="Abad J.P."/>
            <person name="Abt D.N."/>
            <person name="Adryan B."/>
            <person name="Aguade M."/>
            <person name="Akashi H."/>
            <person name="Anderson W.W."/>
            <person name="Aquadro C.F."/>
            <person name="Ardell D.H."/>
            <person name="Arguello R."/>
            <person name="Artieri C.G."/>
            <person name="Barbash D.A."/>
            <person name="Barker D."/>
            <person name="Barsanti P."/>
            <person name="Batterham P."/>
            <person name="Batzoglou S."/>
            <person name="Begun D."/>
            <person name="Bhutkar A."/>
            <person name="Blanco E."/>
            <person name="Bosak S.A."/>
            <person name="Bradley R.K."/>
            <person name="Brand A.D."/>
            <person name="Brent M.R."/>
            <person name="Brooks A.N."/>
            <person name="Brown R.H."/>
            <person name="Butlin R.K."/>
            <person name="Caggese C."/>
            <person name="Calvi B.R."/>
            <person name="Bernardo de Carvalho A."/>
            <person name="Caspi A."/>
            <person name="Castrezana S."/>
            <person name="Celniker S.E."/>
            <person name="Chang J.L."/>
            <person name="Chapple C."/>
            <person name="Chatterji S."/>
            <person name="Chinwalla A."/>
            <person name="Civetta A."/>
            <person name="Clifton S.W."/>
            <person name="Comeron J.M."/>
            <person name="Costello J.C."/>
            <person name="Coyne J.A."/>
            <person name="Daub J."/>
            <person name="David R.G."/>
            <person name="Delcher A.L."/>
            <person name="Delehaunty K."/>
            <person name="Do C.B."/>
            <person name="Ebling H."/>
            <person name="Edwards K."/>
            <person name="Eickbush T."/>
            <person name="Evans J.D."/>
            <person name="Filipski A."/>
            <person name="Findeiss S."/>
            <person name="Freyhult E."/>
            <person name="Fulton L."/>
            <person name="Fulton R."/>
            <person name="Garcia A.C."/>
            <person name="Gardiner A."/>
            <person name="Garfield D.A."/>
            <person name="Garvin B.E."/>
            <person name="Gibson G."/>
            <person name="Gilbert D."/>
            <person name="Gnerre S."/>
            <person name="Godfrey J."/>
            <person name="Good R."/>
            <person name="Gotea V."/>
            <person name="Gravely B."/>
            <person name="Greenberg A.J."/>
            <person name="Griffiths-Jones S."/>
            <person name="Gross S."/>
            <person name="Guigo R."/>
            <person name="Gustafson E.A."/>
            <person name="Haerty W."/>
            <person name="Hahn M.W."/>
            <person name="Halligan D.L."/>
            <person name="Halpern A.L."/>
            <person name="Halter G.M."/>
            <person name="Han M.V."/>
            <person name="Heger A."/>
            <person name="Hillier L."/>
            <person name="Hinrichs A.S."/>
            <person name="Holmes I."/>
            <person name="Hoskins R.A."/>
            <person name="Hubisz M.J."/>
            <person name="Hultmark D."/>
            <person name="Huntley M.A."/>
            <person name="Jaffe D.B."/>
            <person name="Jagadeeshan S."/>
            <person name="Jeck W.R."/>
            <person name="Johnson J."/>
            <person name="Jones C.D."/>
            <person name="Jordan W.C."/>
            <person name="Karpen G.H."/>
            <person name="Kataoka E."/>
            <person name="Keightley P.D."/>
            <person name="Kheradpour P."/>
            <person name="Kirkness E.F."/>
            <person name="Koerich L.B."/>
            <person name="Kristiansen K."/>
            <person name="Kudrna D."/>
            <person name="Kulathinal R.J."/>
            <person name="Kumar S."/>
            <person name="Kwok R."/>
            <person name="Lander E."/>
            <person name="Langley C.H."/>
            <person name="Lapoint R."/>
            <person name="Lazzaro B.P."/>
            <person name="Lee S.J."/>
            <person name="Levesque L."/>
            <person name="Li R."/>
            <person name="Lin C.F."/>
            <person name="Lin M.F."/>
            <person name="Lindblad-Toh K."/>
            <person name="Llopart A."/>
            <person name="Long M."/>
            <person name="Low L."/>
            <person name="Lozovsky E."/>
            <person name="Lu J."/>
            <person name="Luo M."/>
            <person name="Machado C.A."/>
            <person name="Makalowski W."/>
            <person name="Marzo M."/>
            <person name="Matsuda M."/>
            <person name="Matzkin L."/>
            <person name="McAllister B."/>
            <person name="McBride C.S."/>
            <person name="McKernan B."/>
            <person name="McKernan K."/>
            <person name="Mendez-Lago M."/>
            <person name="Minx P."/>
            <person name="Mollenhauer M.U."/>
            <person name="Montooth K."/>
            <person name="Mount S.M."/>
            <person name="Mu X."/>
            <person name="Myers E."/>
            <person name="Negre B."/>
            <person name="Newfeld S."/>
            <person name="Nielsen R."/>
            <person name="Noor M.A."/>
            <person name="O'Grady P."/>
            <person name="Pachter L."/>
            <person name="Papaceit M."/>
            <person name="Parisi M.J."/>
            <person name="Parisi M."/>
            <person name="Parts L."/>
            <person name="Pedersen J.S."/>
            <person name="Pesole G."/>
            <person name="Phillippy A.M."/>
            <person name="Ponting C.P."/>
            <person name="Pop M."/>
            <person name="Porcelli D."/>
            <person name="Powell J.R."/>
            <person name="Prohaska S."/>
            <person name="Pruitt K."/>
            <person name="Puig M."/>
            <person name="Quesneville H."/>
            <person name="Ram K.R."/>
            <person name="Rand D."/>
            <person name="Rasmussen M.D."/>
            <person name="Reed L.K."/>
            <person name="Reenan R."/>
            <person name="Reily A."/>
            <person name="Remington K.A."/>
            <person name="Rieger T.T."/>
            <person name="Ritchie M.G."/>
            <person name="Robin C."/>
            <person name="Rogers Y.H."/>
            <person name="Rohde C."/>
            <person name="Rozas J."/>
            <person name="Rubenfield M.J."/>
            <person name="Ruiz A."/>
            <person name="Russo S."/>
            <person name="Salzberg S.L."/>
            <person name="Sanchez-Gracia A."/>
            <person name="Saranga D.J."/>
            <person name="Sato H."/>
            <person name="Schaeffer S.W."/>
            <person name="Schatz M.C."/>
            <person name="Schlenke T."/>
            <person name="Schwartz R."/>
            <person name="Segarra C."/>
            <person name="Singh R.S."/>
            <person name="Sirot L."/>
            <person name="Sirota M."/>
            <person name="Sisneros N.B."/>
            <person name="Smith C.D."/>
            <person name="Smith T.F."/>
            <person name="Spieth J."/>
            <person name="Stage D.E."/>
            <person name="Stark A."/>
            <person name="Stephan W."/>
            <person name="Strausberg R.L."/>
            <person name="Strempel S."/>
            <person name="Sturgill D."/>
            <person name="Sutton G."/>
            <person name="Sutton G.G."/>
            <person name="Tao W."/>
            <person name="Teichmann S."/>
            <person name="Tobari Y.N."/>
            <person name="Tomimura Y."/>
            <person name="Tsolas J.M."/>
            <person name="Valente V.L."/>
            <person name="Venter E."/>
            <person name="Venter J.C."/>
            <person name="Vicario S."/>
            <person name="Vieira F.G."/>
            <person name="Vilella A.J."/>
            <person name="Villasante A."/>
            <person name="Walenz B."/>
            <person name="Wang J."/>
            <person name="Wasserman M."/>
            <person name="Watts T."/>
            <person name="Wilson D."/>
            <person name="Wilson R.K."/>
            <person name="Wing R.A."/>
            <person name="Wolfner M.F."/>
            <person name="Wong A."/>
            <person name="Wong G.K."/>
            <person name="Wu C.I."/>
            <person name="Wu G."/>
            <person name="Yamamoto D."/>
            <person name="Yang H.P."/>
            <person name="Yang S.P."/>
            <person name="Yorke J.A."/>
            <person name="Yoshida K."/>
            <person name="Zdobnov E."/>
            <person name="Zhang P."/>
            <person name="Zhang Y."/>
            <person name="Zimin A.V."/>
            <person name="Baldwin J."/>
            <person name="Abdouelleil A."/>
            <person name="Abdulkadir J."/>
            <person name="Abebe A."/>
            <person name="Abera B."/>
            <person name="Abreu J."/>
            <person name="Acer S.C."/>
            <person name="Aftuck L."/>
            <person name="Alexander A."/>
            <person name="An P."/>
            <person name="Anderson E."/>
            <person name="Anderson S."/>
            <person name="Arachi H."/>
            <person name="Azer M."/>
            <person name="Bachantsang P."/>
            <person name="Barry A."/>
            <person name="Bayul T."/>
            <person name="Berlin A."/>
            <person name="Bessette D."/>
            <person name="Bloom T."/>
            <person name="Blye J."/>
            <person name="Boguslavskiy L."/>
            <person name="Bonnet C."/>
            <person name="Boukhgalter B."/>
            <person name="Bourzgui I."/>
            <person name="Brown A."/>
            <person name="Cahill P."/>
            <person name="Channer S."/>
            <person name="Cheshatsang Y."/>
            <person name="Chuda L."/>
            <person name="Citroen M."/>
            <person name="Collymore A."/>
            <person name="Cooke P."/>
            <person name="Costello M."/>
            <person name="D'Aco K."/>
            <person name="Daza R."/>
            <person name="De Haan G."/>
            <person name="DeGray S."/>
            <person name="DeMaso C."/>
            <person name="Dhargay N."/>
            <person name="Dooley K."/>
            <person name="Dooley E."/>
            <person name="Doricent M."/>
            <person name="Dorje P."/>
            <person name="Dorjee K."/>
            <person name="Dupes A."/>
            <person name="Elong R."/>
            <person name="Falk J."/>
            <person name="Farina A."/>
            <person name="Faro S."/>
            <person name="Ferguson D."/>
            <person name="Fisher S."/>
            <person name="Foley C.D."/>
            <person name="Franke A."/>
            <person name="Friedrich D."/>
            <person name="Gadbois L."/>
            <person name="Gearin G."/>
            <person name="Gearin C.R."/>
            <person name="Giannoukos G."/>
            <person name="Goode T."/>
            <person name="Graham J."/>
            <person name="Grandbois E."/>
            <person name="Grewal S."/>
            <person name="Gyaltsen K."/>
            <person name="Hafez N."/>
            <person name="Hagos B."/>
            <person name="Hall J."/>
            <person name="Henson C."/>
            <person name="Hollinger A."/>
            <person name="Honan T."/>
            <person name="Huard M.D."/>
            <person name="Hughes L."/>
            <person name="Hurhula B."/>
            <person name="Husby M.E."/>
            <person name="Kamat A."/>
            <person name="Kanga B."/>
            <person name="Kashin S."/>
            <person name="Khazanovich D."/>
            <person name="Kisner P."/>
            <person name="Lance K."/>
            <person name="Lara M."/>
            <person name="Lee W."/>
            <person name="Lennon N."/>
            <person name="Letendre F."/>
            <person name="LeVine R."/>
            <person name="Lipovsky A."/>
            <person name="Liu X."/>
            <person name="Liu J."/>
            <person name="Liu S."/>
            <person name="Lokyitsang T."/>
            <person name="Lokyitsang Y."/>
            <person name="Lubonja R."/>
            <person name="Lui A."/>
            <person name="MacDonald P."/>
            <person name="Magnisalis V."/>
            <person name="Maru K."/>
            <person name="Matthews C."/>
            <person name="McCusker W."/>
            <person name="McDonough S."/>
            <person name="Mehta T."/>
            <person name="Meldrim J."/>
            <person name="Meneus L."/>
            <person name="Mihai O."/>
            <person name="Mihalev A."/>
            <person name="Mihova T."/>
            <person name="Mittelman R."/>
            <person name="Mlenga V."/>
            <person name="Montmayeur A."/>
            <person name="Mulrain L."/>
            <person name="Navidi A."/>
            <person name="Naylor J."/>
            <person name="Negash T."/>
            <person name="Nguyen T."/>
            <person name="Nguyen N."/>
            <person name="Nicol R."/>
            <person name="Norbu C."/>
            <person name="Norbu N."/>
            <person name="Novod N."/>
            <person name="O'Neill B."/>
            <person name="Osman S."/>
            <person name="Markiewicz E."/>
            <person name="Oyono O.L."/>
            <person name="Patti C."/>
            <person name="Phunkhang P."/>
            <person name="Pierre F."/>
            <person name="Priest M."/>
            <person name="Raghuraman S."/>
            <person name="Rege F."/>
            <person name="Reyes R."/>
            <person name="Rise C."/>
            <person name="Rogov P."/>
            <person name="Ross K."/>
            <person name="Ryan E."/>
            <person name="Settipalli S."/>
            <person name="Shea T."/>
            <person name="Sherpa N."/>
            <person name="Shi L."/>
            <person name="Shih D."/>
            <person name="Sparrow T."/>
            <person name="Spaulding J."/>
            <person name="Stalker J."/>
            <person name="Stange-Thomann N."/>
            <person name="Stavropoulos S."/>
            <person name="Stone C."/>
            <person name="Strader C."/>
            <person name="Tesfaye S."/>
            <person name="Thomson T."/>
            <person name="Thoulutsang Y."/>
            <person name="Thoulutsang D."/>
            <person name="Topham K."/>
            <person name="Topping I."/>
            <person name="Tsamla T."/>
            <person name="Vassiliev H."/>
            <person name="Vo A."/>
            <person name="Wangchuk T."/>
            <person name="Wangdi T."/>
            <person name="Weiand M."/>
            <person name="Wilkinson J."/>
            <person name="Wilson A."/>
            <person name="Yadav S."/>
            <person name="Young G."/>
            <person name="Yu Q."/>
            <person name="Zembek L."/>
            <person name="Zhong D."/>
            <person name="Zimmer A."/>
            <person name="Zwirko Z."/>
            <person name="Jaffe D.B."/>
            <person name="Alvarez P."/>
            <person name="Brockman W."/>
            <person name="Butler J."/>
            <person name="Chin C."/>
            <person name="Gnerre S."/>
            <person name="Grabherr M."/>
            <person name="Kleber M."/>
            <person name="Mauceli E."/>
            <person name="MacCallum I."/>
        </authorList>
    </citation>
    <scope>NUCLEOTIDE SEQUENCE [LARGE SCALE GENOMIC DNA]</scope>
    <source>
        <strain evidence="3">Tucson 14030-0811.24</strain>
    </source>
</reference>
<evidence type="ECO:0000259" key="1">
    <source>
        <dbReference type="Pfam" id="PF25325"/>
    </source>
</evidence>
<sequence length="495" mass="57257">MVNNERCKDQIGDMRAAGLPSVIGGKDHRLGVCLNIANPEEKAEYMITAECRRKRAVVTPRSPIMPENSVGNLLAIELSKSRFAAFKEKFSEDMYFKKAKLGHAKPAGAKPEHITNTNTTFGCSSTNSEKVYPIILPQKTAQQINEEYASFHDKYILSHNHYFPAEQVNRKYSKAFNRRDTFGKFYGVDDNGGKVKRCMQQCFDQVIIVSKTQMDYIDRTYGRLGKKYKKYPYVVPPDMTHGIPTSFSECDGKMLIDNISPCVNTTKLIDAFGYLNMWRQNLHKRHDFHMYDLNSMLERHDTDKKGKLPFNRIIEIMHKMHLRIDGPKIRIAMIHFGMLDPKKSSLELVDYKQFCRLLSIHEPLPTTGNISSLPANIYTKDTIYRLFCADLKKKPNEGRTERKPFRTDDQQDDDLVGVKDLVQPQLSTLLGLGHSDYQRHRSKYQLERIFKNVLTSDELNSLWEKLPNEYQNQNDMFSVNQIRSAIDKYQIKKVK</sequence>
<evidence type="ECO:0000313" key="3">
    <source>
        <dbReference type="Proteomes" id="UP000007798"/>
    </source>
</evidence>
<dbReference type="InterPro" id="IPR057428">
    <property type="entry name" value="EFHB_EF-hand_C"/>
</dbReference>
<dbReference type="eggNOG" id="ENOG502QV2M">
    <property type="taxonomic scope" value="Eukaryota"/>
</dbReference>
<proteinExistence type="predicted"/>
<dbReference type="KEGG" id="dwi:6638973"/>
<dbReference type="PhylomeDB" id="B4MKP3"/>
<dbReference type="EMBL" id="CH963847">
    <property type="protein sequence ID" value="EDW72749.1"/>
    <property type="molecule type" value="Genomic_DNA"/>
</dbReference>
<organism evidence="2 3">
    <name type="scientific">Drosophila willistoni</name>
    <name type="common">Fruit fly</name>
    <dbReference type="NCBI Taxonomy" id="7260"/>
    <lineage>
        <taxon>Eukaryota</taxon>
        <taxon>Metazoa</taxon>
        <taxon>Ecdysozoa</taxon>
        <taxon>Arthropoda</taxon>
        <taxon>Hexapoda</taxon>
        <taxon>Insecta</taxon>
        <taxon>Pterygota</taxon>
        <taxon>Neoptera</taxon>
        <taxon>Endopterygota</taxon>
        <taxon>Diptera</taxon>
        <taxon>Brachycera</taxon>
        <taxon>Muscomorpha</taxon>
        <taxon>Ephydroidea</taxon>
        <taxon>Drosophilidae</taxon>
        <taxon>Drosophila</taxon>
        <taxon>Sophophora</taxon>
    </lineage>
</organism>
<dbReference type="STRING" id="7260.B4MKP3"/>
<name>B4MKP3_DROWI</name>
<protein>
    <recommendedName>
        <fullName evidence="1">EFHB C-terminal EF-hand domain-containing protein</fullName>
    </recommendedName>
</protein>
<dbReference type="Proteomes" id="UP000007798">
    <property type="component" value="Unassembled WGS sequence"/>
</dbReference>